<dbReference type="PANTHER" id="PTHR30538">
    <property type="entry name" value="LYSINE 2,3-AMINOMUTASE-RELATED"/>
    <property type="match status" value="1"/>
</dbReference>
<keyword evidence="10" id="KW-0413">Isomerase</keyword>
<name>A0ABQ5ZFK0_9HYPH</name>
<dbReference type="InterPro" id="IPR003739">
    <property type="entry name" value="Lys_aminomutase/Glu_NH3_mut"/>
</dbReference>
<keyword evidence="5" id="KW-0949">S-adenosyl-L-methionine</keyword>
<evidence type="ECO:0000256" key="6">
    <source>
        <dbReference type="ARBA" id="ARBA00022723"/>
    </source>
</evidence>
<dbReference type="NCBIfam" id="TIGR03822">
    <property type="entry name" value="AblA_like_2"/>
    <property type="match status" value="1"/>
</dbReference>
<accession>A0ABQ5ZFK0</accession>
<evidence type="ECO:0000313" key="13">
    <source>
        <dbReference type="Proteomes" id="UP001156702"/>
    </source>
</evidence>
<keyword evidence="6" id="KW-0479">Metal-binding</keyword>
<keyword evidence="4" id="KW-0004">4Fe-4S</keyword>
<dbReference type="PIRSF" id="PIRSF004911">
    <property type="entry name" value="DUF160"/>
    <property type="match status" value="1"/>
</dbReference>
<dbReference type="PROSITE" id="PS51918">
    <property type="entry name" value="RADICAL_SAM"/>
    <property type="match status" value="1"/>
</dbReference>
<evidence type="ECO:0000256" key="9">
    <source>
        <dbReference type="ARBA" id="ARBA00023014"/>
    </source>
</evidence>
<keyword evidence="8" id="KW-0408">Iron</keyword>
<evidence type="ECO:0000256" key="7">
    <source>
        <dbReference type="ARBA" id="ARBA00022898"/>
    </source>
</evidence>
<dbReference type="Gene3D" id="3.20.20.70">
    <property type="entry name" value="Aldolase class I"/>
    <property type="match status" value="1"/>
</dbReference>
<organism evidence="12 13">
    <name type="scientific">Shinella yambaruensis</name>
    <dbReference type="NCBI Taxonomy" id="415996"/>
    <lineage>
        <taxon>Bacteria</taxon>
        <taxon>Pseudomonadati</taxon>
        <taxon>Pseudomonadota</taxon>
        <taxon>Alphaproteobacteria</taxon>
        <taxon>Hyphomicrobiales</taxon>
        <taxon>Rhizobiaceae</taxon>
        <taxon>Shinella</taxon>
    </lineage>
</organism>
<sequence>MTAARSLTTVAELVEAGLVPEARRAGAAAVAARYAVAVTPSLVALIDPADPNDPVARQFVPDAAELVTLPEERADPIGDLAHSPVEGIVHRYPDRVLLKAVHVCPVYCRFCFRREMVGPEGLGTLSAQALDAAITYIAARPAIWEVILTGGDPLVLSPRRLQAILERLAAIPHVKIVRFHSRVPVVDPARVDAALIAALKTSGKTTYVALHANHPREFTAEARAAIARIVDAGLVMVSQTVLLKGVNDDAAVLADLMRTFVENRVKPYYLHHPDLAPGTAHFRLTLAEGRALVESLRGRVSGLCQPAYILDIPGGHGKVRADSAAVEEADDGCFRLRDFRGETHLYPPRQDET</sequence>
<proteinExistence type="inferred from homology"/>
<dbReference type="PANTHER" id="PTHR30538:SF1">
    <property type="entry name" value="L-LYSINE 2,3-AMINOMUTASE"/>
    <property type="match status" value="1"/>
</dbReference>
<evidence type="ECO:0000256" key="2">
    <source>
        <dbReference type="ARBA" id="ARBA00001966"/>
    </source>
</evidence>
<dbReference type="NCBIfam" id="TIGR00238">
    <property type="entry name" value="KamA family radical SAM protein"/>
    <property type="match status" value="1"/>
</dbReference>
<comment type="cofactor">
    <cofactor evidence="1">
        <name>pyridoxal 5'-phosphate</name>
        <dbReference type="ChEBI" id="CHEBI:597326"/>
    </cofactor>
</comment>
<comment type="cofactor">
    <cofactor evidence="2">
        <name>[4Fe-4S] cluster</name>
        <dbReference type="ChEBI" id="CHEBI:49883"/>
    </cofactor>
</comment>
<dbReference type="Proteomes" id="UP001156702">
    <property type="component" value="Unassembled WGS sequence"/>
</dbReference>
<keyword evidence="13" id="KW-1185">Reference proteome</keyword>
<gene>
    <name evidence="12" type="ORF">GCM10007923_27890</name>
</gene>
<evidence type="ECO:0000259" key="11">
    <source>
        <dbReference type="PROSITE" id="PS51918"/>
    </source>
</evidence>
<reference evidence="13" key="1">
    <citation type="journal article" date="2019" name="Int. J. Syst. Evol. Microbiol.">
        <title>The Global Catalogue of Microorganisms (GCM) 10K type strain sequencing project: providing services to taxonomists for standard genome sequencing and annotation.</title>
        <authorList>
            <consortium name="The Broad Institute Genomics Platform"/>
            <consortium name="The Broad Institute Genome Sequencing Center for Infectious Disease"/>
            <person name="Wu L."/>
            <person name="Ma J."/>
        </authorList>
    </citation>
    <scope>NUCLEOTIDE SEQUENCE [LARGE SCALE GENOMIC DNA]</scope>
    <source>
        <strain evidence="13">NBRC 102122</strain>
    </source>
</reference>
<protein>
    <submittedName>
        <fullName evidence="12">Lysine 2,3-aminomutase</fullName>
    </submittedName>
</protein>
<dbReference type="InterPro" id="IPR058240">
    <property type="entry name" value="rSAM_sf"/>
</dbReference>
<evidence type="ECO:0000256" key="5">
    <source>
        <dbReference type="ARBA" id="ARBA00022691"/>
    </source>
</evidence>
<dbReference type="EMBL" id="BSOP01000019">
    <property type="protein sequence ID" value="GLR51580.1"/>
    <property type="molecule type" value="Genomic_DNA"/>
</dbReference>
<keyword evidence="9" id="KW-0411">Iron-sulfur</keyword>
<evidence type="ECO:0000256" key="1">
    <source>
        <dbReference type="ARBA" id="ARBA00001933"/>
    </source>
</evidence>
<comment type="similarity">
    <text evidence="3">Belongs to the radical SAM superfamily. KamA family.</text>
</comment>
<evidence type="ECO:0000256" key="3">
    <source>
        <dbReference type="ARBA" id="ARBA00008703"/>
    </source>
</evidence>
<dbReference type="InterPro" id="IPR022447">
    <property type="entry name" value="Lys_aminomutase-rel"/>
</dbReference>
<evidence type="ECO:0000256" key="8">
    <source>
        <dbReference type="ARBA" id="ARBA00023004"/>
    </source>
</evidence>
<dbReference type="RefSeq" id="WP_244770405.1">
    <property type="nucleotide sequence ID" value="NZ_BSOP01000019.1"/>
</dbReference>
<dbReference type="Pfam" id="PF04055">
    <property type="entry name" value="Radical_SAM"/>
    <property type="match status" value="1"/>
</dbReference>
<dbReference type="SFLD" id="SFLDS00029">
    <property type="entry name" value="Radical_SAM"/>
    <property type="match status" value="1"/>
</dbReference>
<evidence type="ECO:0000256" key="10">
    <source>
        <dbReference type="ARBA" id="ARBA00023235"/>
    </source>
</evidence>
<comment type="caution">
    <text evidence="12">The sequence shown here is derived from an EMBL/GenBank/DDBJ whole genome shotgun (WGS) entry which is preliminary data.</text>
</comment>
<dbReference type="InterPro" id="IPR007197">
    <property type="entry name" value="rSAM"/>
</dbReference>
<dbReference type="InterPro" id="IPR013785">
    <property type="entry name" value="Aldolase_TIM"/>
</dbReference>
<dbReference type="SUPFAM" id="SSF102114">
    <property type="entry name" value="Radical SAM enzymes"/>
    <property type="match status" value="1"/>
</dbReference>
<evidence type="ECO:0000256" key="4">
    <source>
        <dbReference type="ARBA" id="ARBA00022485"/>
    </source>
</evidence>
<keyword evidence="7" id="KW-0663">Pyridoxal phosphate</keyword>
<dbReference type="CDD" id="cd01335">
    <property type="entry name" value="Radical_SAM"/>
    <property type="match status" value="1"/>
</dbReference>
<dbReference type="SFLD" id="SFLDG01070">
    <property type="entry name" value="PLP-dependent"/>
    <property type="match status" value="1"/>
</dbReference>
<feature type="domain" description="Radical SAM core" evidence="11">
    <location>
        <begin position="90"/>
        <end position="303"/>
    </location>
</feature>
<evidence type="ECO:0000313" key="12">
    <source>
        <dbReference type="EMBL" id="GLR51580.1"/>
    </source>
</evidence>